<protein>
    <submittedName>
        <fullName evidence="12">MotA/TolQ/ExbB proton channel family protein</fullName>
    </submittedName>
</protein>
<dbReference type="InterPro" id="IPR050790">
    <property type="entry name" value="ExbB/TolQ_transport"/>
</dbReference>
<keyword evidence="5 8" id="KW-0653">Protein transport</keyword>
<keyword evidence="7 10" id="KW-0472">Membrane</keyword>
<feature type="domain" description="MotA/TolQ/ExbB proton channel" evidence="11">
    <location>
        <begin position="167"/>
        <end position="273"/>
    </location>
</feature>
<dbReference type="EMBL" id="JBHRTR010000048">
    <property type="protein sequence ID" value="MFC3230640.1"/>
    <property type="molecule type" value="Genomic_DNA"/>
</dbReference>
<evidence type="ECO:0000256" key="1">
    <source>
        <dbReference type="ARBA" id="ARBA00004651"/>
    </source>
</evidence>
<proteinExistence type="inferred from homology"/>
<gene>
    <name evidence="12" type="ORF">ACFOGJ_25555</name>
</gene>
<comment type="caution">
    <text evidence="12">The sequence shown here is derived from an EMBL/GenBank/DDBJ whole genome shotgun (WGS) entry which is preliminary data.</text>
</comment>
<keyword evidence="13" id="KW-1185">Reference proteome</keyword>
<dbReference type="PANTHER" id="PTHR30625">
    <property type="entry name" value="PROTEIN TOLQ"/>
    <property type="match status" value="1"/>
</dbReference>
<feature type="region of interest" description="Disordered" evidence="9">
    <location>
        <begin position="1"/>
        <end position="48"/>
    </location>
</feature>
<keyword evidence="2 8" id="KW-0813">Transport</keyword>
<dbReference type="RefSeq" id="WP_379905996.1">
    <property type="nucleotide sequence ID" value="NZ_JBHRTR010000048.1"/>
</dbReference>
<dbReference type="Pfam" id="PF01618">
    <property type="entry name" value="MotA_ExbB"/>
    <property type="match status" value="1"/>
</dbReference>
<evidence type="ECO:0000256" key="2">
    <source>
        <dbReference type="ARBA" id="ARBA00022448"/>
    </source>
</evidence>
<feature type="transmembrane region" description="Helical" evidence="10">
    <location>
        <begin position="237"/>
        <end position="261"/>
    </location>
</feature>
<feature type="transmembrane region" description="Helical" evidence="10">
    <location>
        <begin position="194"/>
        <end position="217"/>
    </location>
</feature>
<evidence type="ECO:0000256" key="5">
    <source>
        <dbReference type="ARBA" id="ARBA00022927"/>
    </source>
</evidence>
<keyword evidence="4 10" id="KW-0812">Transmembrane</keyword>
<reference evidence="13" key="1">
    <citation type="journal article" date="2019" name="Int. J. Syst. Evol. Microbiol.">
        <title>The Global Catalogue of Microorganisms (GCM) 10K type strain sequencing project: providing services to taxonomists for standard genome sequencing and annotation.</title>
        <authorList>
            <consortium name="The Broad Institute Genomics Platform"/>
            <consortium name="The Broad Institute Genome Sequencing Center for Infectious Disease"/>
            <person name="Wu L."/>
            <person name="Ma J."/>
        </authorList>
    </citation>
    <scope>NUCLEOTIDE SEQUENCE [LARGE SCALE GENOMIC DNA]</scope>
    <source>
        <strain evidence="13">KCTC 42964</strain>
    </source>
</reference>
<dbReference type="PANTHER" id="PTHR30625:SF15">
    <property type="entry name" value="BIOPOLYMER TRANSPORT PROTEIN EXBB"/>
    <property type="match status" value="1"/>
</dbReference>
<evidence type="ECO:0000256" key="3">
    <source>
        <dbReference type="ARBA" id="ARBA00022475"/>
    </source>
</evidence>
<dbReference type="InterPro" id="IPR002898">
    <property type="entry name" value="MotA_ExbB_proton_chnl"/>
</dbReference>
<evidence type="ECO:0000256" key="7">
    <source>
        <dbReference type="ARBA" id="ARBA00023136"/>
    </source>
</evidence>
<keyword evidence="6 10" id="KW-1133">Transmembrane helix</keyword>
<accession>A0ABV7L8N1</accession>
<name>A0ABV7L8N1_9PROT</name>
<sequence length="307" mass="31190">MDEEQVAVELPGNGQGVAADANGTAPADGTAVGAAPADGAQIGGTPADGSLADGSLAGAAPDGNMAGTMMAGDMTPGEGPIAQIAEWAGLGGPVVWILAAMSVLALAVTIMKIVQFLRGGVWRRGRAARAVAAFRAGDDETAADLLRGRGGLPVQVVRASLRATAAHGPLPALREEIEQFASDRLEGLRGNLRFLEAIAALAPLLGLFGTVLGMIAAFQDMQGAGARVSPDILAGGIWTALLTTAVGLAVAMPAVALVTWFERTLDSLAHDLESYITQIFAARAVAELEPANEEAHVGRRYAVARAG</sequence>
<dbReference type="Proteomes" id="UP001595528">
    <property type="component" value="Unassembled WGS sequence"/>
</dbReference>
<evidence type="ECO:0000256" key="9">
    <source>
        <dbReference type="SAM" id="MobiDB-lite"/>
    </source>
</evidence>
<evidence type="ECO:0000256" key="8">
    <source>
        <dbReference type="RuleBase" id="RU004057"/>
    </source>
</evidence>
<evidence type="ECO:0000256" key="4">
    <source>
        <dbReference type="ARBA" id="ARBA00022692"/>
    </source>
</evidence>
<evidence type="ECO:0000256" key="6">
    <source>
        <dbReference type="ARBA" id="ARBA00022989"/>
    </source>
</evidence>
<comment type="similarity">
    <text evidence="8">Belongs to the exbB/tolQ family.</text>
</comment>
<feature type="transmembrane region" description="Helical" evidence="10">
    <location>
        <begin position="94"/>
        <end position="114"/>
    </location>
</feature>
<keyword evidence="3" id="KW-1003">Cell membrane</keyword>
<evidence type="ECO:0000313" key="12">
    <source>
        <dbReference type="EMBL" id="MFC3230640.1"/>
    </source>
</evidence>
<comment type="subcellular location">
    <subcellularLocation>
        <location evidence="1">Cell membrane</location>
        <topology evidence="1">Multi-pass membrane protein</topology>
    </subcellularLocation>
    <subcellularLocation>
        <location evidence="8">Membrane</location>
        <topology evidence="8">Multi-pass membrane protein</topology>
    </subcellularLocation>
</comment>
<evidence type="ECO:0000313" key="13">
    <source>
        <dbReference type="Proteomes" id="UP001595528"/>
    </source>
</evidence>
<evidence type="ECO:0000256" key="10">
    <source>
        <dbReference type="SAM" id="Phobius"/>
    </source>
</evidence>
<evidence type="ECO:0000259" key="11">
    <source>
        <dbReference type="Pfam" id="PF01618"/>
    </source>
</evidence>
<organism evidence="12 13">
    <name type="scientific">Marinibaculum pumilum</name>
    <dbReference type="NCBI Taxonomy" id="1766165"/>
    <lineage>
        <taxon>Bacteria</taxon>
        <taxon>Pseudomonadati</taxon>
        <taxon>Pseudomonadota</taxon>
        <taxon>Alphaproteobacteria</taxon>
        <taxon>Rhodospirillales</taxon>
        <taxon>Rhodospirillaceae</taxon>
        <taxon>Marinibaculum</taxon>
    </lineage>
</organism>